<dbReference type="Proteomes" id="UP000623958">
    <property type="component" value="Unassembled WGS sequence"/>
</dbReference>
<dbReference type="NCBIfam" id="TIGR00254">
    <property type="entry name" value="GGDEF"/>
    <property type="match status" value="1"/>
</dbReference>
<evidence type="ECO:0000313" key="6">
    <source>
        <dbReference type="EMBL" id="GHH59835.1"/>
    </source>
</evidence>
<keyword evidence="4" id="KW-1133">Transmembrane helix</keyword>
<dbReference type="Gene3D" id="3.30.70.270">
    <property type="match status" value="1"/>
</dbReference>
<evidence type="ECO:0000313" key="7">
    <source>
        <dbReference type="Proteomes" id="UP000623958"/>
    </source>
</evidence>
<accession>A0A919KKG7</accession>
<keyword evidence="7" id="KW-1185">Reference proteome</keyword>
<dbReference type="SMART" id="SM01080">
    <property type="entry name" value="CHASE2"/>
    <property type="match status" value="1"/>
</dbReference>
<evidence type="ECO:0000256" key="1">
    <source>
        <dbReference type="ARBA" id="ARBA00001946"/>
    </source>
</evidence>
<dbReference type="PANTHER" id="PTHR45138:SF9">
    <property type="entry name" value="DIGUANYLATE CYCLASE DGCM-RELATED"/>
    <property type="match status" value="1"/>
</dbReference>
<dbReference type="EC" id="2.7.7.65" evidence="2"/>
<dbReference type="GO" id="GO:1902201">
    <property type="term" value="P:negative regulation of bacterial-type flagellum-dependent cell motility"/>
    <property type="evidence" value="ECO:0007669"/>
    <property type="project" value="TreeGrafter"/>
</dbReference>
<dbReference type="SMART" id="SM00267">
    <property type="entry name" value="GGDEF"/>
    <property type="match status" value="1"/>
</dbReference>
<feature type="domain" description="GGDEF" evidence="5">
    <location>
        <begin position="402"/>
        <end position="538"/>
    </location>
</feature>
<feature type="transmembrane region" description="Helical" evidence="4">
    <location>
        <begin position="317"/>
        <end position="339"/>
    </location>
</feature>
<evidence type="ECO:0000256" key="3">
    <source>
        <dbReference type="ARBA" id="ARBA00034247"/>
    </source>
</evidence>
<evidence type="ECO:0000259" key="5">
    <source>
        <dbReference type="PROSITE" id="PS50887"/>
    </source>
</evidence>
<gene>
    <name evidence="6" type="ORF">GCM10009090_34430</name>
</gene>
<dbReference type="InterPro" id="IPR029787">
    <property type="entry name" value="Nucleotide_cyclase"/>
</dbReference>
<name>A0A919KKG7_9XANT</name>
<dbReference type="AlphaFoldDB" id="A0A919KKG7"/>
<dbReference type="PROSITE" id="PS50887">
    <property type="entry name" value="GGDEF"/>
    <property type="match status" value="1"/>
</dbReference>
<reference evidence="6" key="2">
    <citation type="submission" date="2020-09" db="EMBL/GenBank/DDBJ databases">
        <authorList>
            <person name="Sun Q."/>
            <person name="Ohkuma M."/>
        </authorList>
    </citation>
    <scope>NUCLEOTIDE SEQUENCE</scope>
    <source>
        <strain evidence="6">JCM 13306</strain>
    </source>
</reference>
<feature type="transmembrane region" description="Helical" evidence="4">
    <location>
        <begin position="345"/>
        <end position="365"/>
    </location>
</feature>
<dbReference type="InterPro" id="IPR000160">
    <property type="entry name" value="GGDEF_dom"/>
</dbReference>
<dbReference type="PANTHER" id="PTHR45138">
    <property type="entry name" value="REGULATORY COMPONENTS OF SENSORY TRANSDUCTION SYSTEM"/>
    <property type="match status" value="1"/>
</dbReference>
<sequence>MSRLRWTLVAAATLVAGALSWSGLSWRQDRQIQDMAVRNWPVPPDPRLAIIAIDDRSLQALGSWPWPRAVHARLVDQLSAAGANAVALDLVFSEPDSRAPDDDRTLGAAIARNGRVCLPVIPSMDAALPPQELLPTPTVAAGTHCFGHTDLERDADGVTRGVYLRAGLGDAHWPALGAALAGVEPPPPGLRSNIPGDGTAYRWHRDAYAGIRYAGPPGTFPTFSYIDVIEGRVPSNLLRGRNVIVGVTASGLGPRFLTPMSQQTWMSGAEVQANVASMLLQSKAVTPLPPTLRMLLAAFLAAAGAWVATLPAQRRRGWVAAPVVALGGIALAGLLLLLGAERGTAIAPAMITTAAVFAAWLGIHLHHWRTLAERDPLTGLANRRGFETAFAREFEAARRSGKPLALILIDVDHFKQVNDRLGHPTGDLVLRGIAGAARAHARRARDLAARLGGDEFALLLPETPREKACQCAEHLLAHVHELHAADPRHPPAITVTLGVHSAVPGNPDQSTQGFFAQADAALYRAKEGGRDGYAASARP</sequence>
<keyword evidence="4" id="KW-0472">Membrane</keyword>
<dbReference type="GO" id="GO:0005886">
    <property type="term" value="C:plasma membrane"/>
    <property type="evidence" value="ECO:0007669"/>
    <property type="project" value="TreeGrafter"/>
</dbReference>
<comment type="catalytic activity">
    <reaction evidence="3">
        <text>2 GTP = 3',3'-c-di-GMP + 2 diphosphate</text>
        <dbReference type="Rhea" id="RHEA:24898"/>
        <dbReference type="ChEBI" id="CHEBI:33019"/>
        <dbReference type="ChEBI" id="CHEBI:37565"/>
        <dbReference type="ChEBI" id="CHEBI:58805"/>
        <dbReference type="EC" id="2.7.7.65"/>
    </reaction>
</comment>
<keyword evidence="4" id="KW-0812">Transmembrane</keyword>
<dbReference type="GO" id="GO:0052621">
    <property type="term" value="F:diguanylate cyclase activity"/>
    <property type="evidence" value="ECO:0007669"/>
    <property type="project" value="UniProtKB-EC"/>
</dbReference>
<dbReference type="InterPro" id="IPR050469">
    <property type="entry name" value="Diguanylate_Cyclase"/>
</dbReference>
<dbReference type="InterPro" id="IPR043128">
    <property type="entry name" value="Rev_trsase/Diguanyl_cyclase"/>
</dbReference>
<protein>
    <recommendedName>
        <fullName evidence="2">diguanylate cyclase</fullName>
        <ecNumber evidence="2">2.7.7.65</ecNumber>
    </recommendedName>
</protein>
<dbReference type="CDD" id="cd01949">
    <property type="entry name" value="GGDEF"/>
    <property type="match status" value="1"/>
</dbReference>
<evidence type="ECO:0000256" key="4">
    <source>
        <dbReference type="SAM" id="Phobius"/>
    </source>
</evidence>
<dbReference type="GO" id="GO:0043709">
    <property type="term" value="P:cell adhesion involved in single-species biofilm formation"/>
    <property type="evidence" value="ECO:0007669"/>
    <property type="project" value="TreeGrafter"/>
</dbReference>
<dbReference type="SUPFAM" id="SSF55073">
    <property type="entry name" value="Nucleotide cyclase"/>
    <property type="match status" value="1"/>
</dbReference>
<comment type="cofactor">
    <cofactor evidence="1">
        <name>Mg(2+)</name>
        <dbReference type="ChEBI" id="CHEBI:18420"/>
    </cofactor>
</comment>
<dbReference type="InterPro" id="IPR007890">
    <property type="entry name" value="CHASE2"/>
</dbReference>
<reference evidence="6" key="1">
    <citation type="journal article" date="2014" name="Int. J. Syst. Evol. Microbiol.">
        <title>Complete genome sequence of Corynebacterium casei LMG S-19264T (=DSM 44701T), isolated from a smear-ripened cheese.</title>
        <authorList>
            <consortium name="US DOE Joint Genome Institute (JGI-PGF)"/>
            <person name="Walter F."/>
            <person name="Albersmeier A."/>
            <person name="Kalinowski J."/>
            <person name="Ruckert C."/>
        </authorList>
    </citation>
    <scope>NUCLEOTIDE SEQUENCE</scope>
    <source>
        <strain evidence="6">JCM 13306</strain>
    </source>
</reference>
<dbReference type="RefSeq" id="WP_434029964.1">
    <property type="nucleotide sequence ID" value="NZ_BNBA01000040.1"/>
</dbReference>
<comment type="caution">
    <text evidence="6">The sequence shown here is derived from an EMBL/GenBank/DDBJ whole genome shotgun (WGS) entry which is preliminary data.</text>
</comment>
<proteinExistence type="predicted"/>
<dbReference type="Pfam" id="PF05226">
    <property type="entry name" value="CHASE2"/>
    <property type="match status" value="1"/>
</dbReference>
<dbReference type="FunFam" id="3.30.70.270:FF:000001">
    <property type="entry name" value="Diguanylate cyclase domain protein"/>
    <property type="match status" value="1"/>
</dbReference>
<organism evidence="6 7">
    <name type="scientific">Xanthomonas boreopolis</name>
    <dbReference type="NCBI Taxonomy" id="86183"/>
    <lineage>
        <taxon>Bacteria</taxon>
        <taxon>Pseudomonadati</taxon>
        <taxon>Pseudomonadota</taxon>
        <taxon>Gammaproteobacteria</taxon>
        <taxon>Lysobacterales</taxon>
        <taxon>Lysobacteraceae</taxon>
        <taxon>Xanthomonas</taxon>
    </lineage>
</organism>
<dbReference type="EMBL" id="BNBA01000040">
    <property type="protein sequence ID" value="GHH59835.1"/>
    <property type="molecule type" value="Genomic_DNA"/>
</dbReference>
<dbReference type="Pfam" id="PF00990">
    <property type="entry name" value="GGDEF"/>
    <property type="match status" value="1"/>
</dbReference>
<evidence type="ECO:0000256" key="2">
    <source>
        <dbReference type="ARBA" id="ARBA00012528"/>
    </source>
</evidence>
<feature type="transmembrane region" description="Helical" evidence="4">
    <location>
        <begin position="292"/>
        <end position="310"/>
    </location>
</feature>